<gene>
    <name evidence="1" type="ORF">J5Y10_23365</name>
</gene>
<proteinExistence type="predicted"/>
<dbReference type="AlphaFoldDB" id="A0A940N1Y9"/>
<evidence type="ECO:0000313" key="1">
    <source>
        <dbReference type="EMBL" id="MBP0495743.1"/>
    </source>
</evidence>
<protein>
    <submittedName>
        <fullName evidence="1">Uncharacterized protein</fullName>
    </submittedName>
</protein>
<dbReference type="EMBL" id="JAGIZA010000020">
    <property type="protein sequence ID" value="MBP0495743.1"/>
    <property type="molecule type" value="Genomic_DNA"/>
</dbReference>
<dbReference type="Proteomes" id="UP000677537">
    <property type="component" value="Unassembled WGS sequence"/>
</dbReference>
<organism evidence="1 2">
    <name type="scientific">Roseomonas indoligenes</name>
    <dbReference type="NCBI Taxonomy" id="2820811"/>
    <lineage>
        <taxon>Bacteria</taxon>
        <taxon>Pseudomonadati</taxon>
        <taxon>Pseudomonadota</taxon>
        <taxon>Alphaproteobacteria</taxon>
        <taxon>Acetobacterales</taxon>
        <taxon>Roseomonadaceae</taxon>
        <taxon>Roseomonas</taxon>
    </lineage>
</organism>
<accession>A0A940N1Y9</accession>
<dbReference type="RefSeq" id="WP_209376538.1">
    <property type="nucleotide sequence ID" value="NZ_JAGIZA010000020.1"/>
</dbReference>
<evidence type="ECO:0000313" key="2">
    <source>
        <dbReference type="Proteomes" id="UP000677537"/>
    </source>
</evidence>
<sequence length="96" mass="10984">MALKLRKIFWIRLLTIQGTSGVISADLAQEELRTFRQQLAAYPEQRLDELKLRLEEAEVLGMRKALERHIRDRAAMEVTRLTFEAQVMAAEASANG</sequence>
<comment type="caution">
    <text evidence="1">The sequence shown here is derived from an EMBL/GenBank/DDBJ whole genome shotgun (WGS) entry which is preliminary data.</text>
</comment>
<name>A0A940N1Y9_9PROT</name>
<keyword evidence="2" id="KW-1185">Reference proteome</keyword>
<reference evidence="1" key="1">
    <citation type="submission" date="2021-03" db="EMBL/GenBank/DDBJ databases">
        <authorList>
            <person name="So Y."/>
        </authorList>
    </citation>
    <scope>NUCLEOTIDE SEQUENCE</scope>
    <source>
        <strain evidence="1">SG15</strain>
    </source>
</reference>